<dbReference type="EMBL" id="BMYX01000016">
    <property type="protein sequence ID" value="GGY21706.1"/>
    <property type="molecule type" value="Genomic_DNA"/>
</dbReference>
<dbReference type="Proteomes" id="UP000645257">
    <property type="component" value="Unassembled WGS sequence"/>
</dbReference>
<dbReference type="InterPro" id="IPR000792">
    <property type="entry name" value="Tscrpt_reg_LuxR_C"/>
</dbReference>
<dbReference type="Gene3D" id="1.10.10.10">
    <property type="entry name" value="Winged helix-like DNA-binding domain superfamily/Winged helix DNA-binding domain"/>
    <property type="match status" value="1"/>
</dbReference>
<dbReference type="RefSeq" id="WP_189535152.1">
    <property type="nucleotide sequence ID" value="NZ_BMYX01000016.1"/>
</dbReference>
<dbReference type="GO" id="GO:0000160">
    <property type="term" value="P:phosphorelay signal transduction system"/>
    <property type="evidence" value="ECO:0007669"/>
    <property type="project" value="InterPro"/>
</dbReference>
<dbReference type="SMART" id="SM00421">
    <property type="entry name" value="HTH_LUXR"/>
    <property type="match status" value="1"/>
</dbReference>
<evidence type="ECO:0000313" key="8">
    <source>
        <dbReference type="Proteomes" id="UP000645257"/>
    </source>
</evidence>
<dbReference type="Gene3D" id="3.40.50.2300">
    <property type="match status" value="1"/>
</dbReference>
<accession>A0A918UBA3</accession>
<proteinExistence type="predicted"/>
<keyword evidence="3" id="KW-0804">Transcription</keyword>
<feature type="domain" description="Response regulatory" evidence="6">
    <location>
        <begin position="6"/>
        <end position="120"/>
    </location>
</feature>
<dbReference type="PANTHER" id="PTHR44688:SF16">
    <property type="entry name" value="DNA-BINDING TRANSCRIPTIONAL ACTIVATOR DEVR_DOSR"/>
    <property type="match status" value="1"/>
</dbReference>
<dbReference type="GO" id="GO:0006355">
    <property type="term" value="P:regulation of DNA-templated transcription"/>
    <property type="evidence" value="ECO:0007669"/>
    <property type="project" value="InterPro"/>
</dbReference>
<dbReference type="SMART" id="SM00448">
    <property type="entry name" value="REC"/>
    <property type="match status" value="1"/>
</dbReference>
<evidence type="ECO:0000259" key="6">
    <source>
        <dbReference type="PROSITE" id="PS50110"/>
    </source>
</evidence>
<dbReference type="InterPro" id="IPR016032">
    <property type="entry name" value="Sig_transdc_resp-reg_C-effctor"/>
</dbReference>
<keyword evidence="1" id="KW-0805">Transcription regulation</keyword>
<comment type="caution">
    <text evidence="7">The sequence shown here is derived from an EMBL/GenBank/DDBJ whole genome shotgun (WGS) entry which is preliminary data.</text>
</comment>
<dbReference type="SUPFAM" id="SSF46894">
    <property type="entry name" value="C-terminal effector domain of the bipartite response regulators"/>
    <property type="match status" value="1"/>
</dbReference>
<gene>
    <name evidence="7" type="ORF">GCM10011289_26740</name>
</gene>
<feature type="domain" description="HTH luxR-type" evidence="5">
    <location>
        <begin position="132"/>
        <end position="197"/>
    </location>
</feature>
<reference evidence="7" key="2">
    <citation type="submission" date="2020-09" db="EMBL/GenBank/DDBJ databases">
        <authorList>
            <person name="Sun Q."/>
            <person name="Kim S."/>
        </authorList>
    </citation>
    <scope>NUCLEOTIDE SEQUENCE</scope>
    <source>
        <strain evidence="7">KCTC 32182</strain>
    </source>
</reference>
<evidence type="ECO:0000313" key="7">
    <source>
        <dbReference type="EMBL" id="GGY21706.1"/>
    </source>
</evidence>
<feature type="modified residue" description="4-aspartylphosphate" evidence="4">
    <location>
        <position position="55"/>
    </location>
</feature>
<protein>
    <submittedName>
        <fullName evidence="7">DNA-binding response regulator</fullName>
    </submittedName>
</protein>
<dbReference type="Pfam" id="PF00072">
    <property type="entry name" value="Response_reg"/>
    <property type="match status" value="1"/>
</dbReference>
<dbReference type="CDD" id="cd17537">
    <property type="entry name" value="REC_FixJ"/>
    <property type="match status" value="1"/>
</dbReference>
<evidence type="ECO:0000256" key="4">
    <source>
        <dbReference type="PROSITE-ProRule" id="PRU00169"/>
    </source>
</evidence>
<dbReference type="PANTHER" id="PTHR44688">
    <property type="entry name" value="DNA-BINDING TRANSCRIPTIONAL ACTIVATOR DEVR_DOSR"/>
    <property type="match status" value="1"/>
</dbReference>
<dbReference type="GO" id="GO:0003677">
    <property type="term" value="F:DNA binding"/>
    <property type="evidence" value="ECO:0007669"/>
    <property type="project" value="UniProtKB-KW"/>
</dbReference>
<dbReference type="SUPFAM" id="SSF52172">
    <property type="entry name" value="CheY-like"/>
    <property type="match status" value="1"/>
</dbReference>
<evidence type="ECO:0000256" key="1">
    <source>
        <dbReference type="ARBA" id="ARBA00023015"/>
    </source>
</evidence>
<dbReference type="PRINTS" id="PR00038">
    <property type="entry name" value="HTHLUXR"/>
</dbReference>
<sequence>MEEIPLIYVVDDDAELCRSLVYLFDSVGWRSRVFHDAEAFLAHLAPGETACLLLDVRMPGMSGLEVQDRLARTGRMLPIVFFSGHGDIAMAVQAVRNGAVDFIEKPFREQTLLEAVGLALRRLPAERYLNEVRRRFMSLTPREREVAKLVVLGRRNKIIAGELSISERTVQVHRQNVMDKMRAGSAAELVQDLMRLGEV</sequence>
<evidence type="ECO:0000256" key="2">
    <source>
        <dbReference type="ARBA" id="ARBA00023125"/>
    </source>
</evidence>
<keyword evidence="8" id="KW-1185">Reference proteome</keyword>
<keyword evidence="2 7" id="KW-0238">DNA-binding</keyword>
<dbReference type="InterPro" id="IPR036388">
    <property type="entry name" value="WH-like_DNA-bd_sf"/>
</dbReference>
<dbReference type="InterPro" id="IPR001789">
    <property type="entry name" value="Sig_transdc_resp-reg_receiver"/>
</dbReference>
<name>A0A918UBA3_9NEIS</name>
<keyword evidence="4" id="KW-0597">Phosphoprotein</keyword>
<evidence type="ECO:0000259" key="5">
    <source>
        <dbReference type="PROSITE" id="PS50043"/>
    </source>
</evidence>
<dbReference type="PROSITE" id="PS00622">
    <property type="entry name" value="HTH_LUXR_1"/>
    <property type="match status" value="1"/>
</dbReference>
<organism evidence="7 8">
    <name type="scientific">Paludibacterium paludis</name>
    <dbReference type="NCBI Taxonomy" id="1225769"/>
    <lineage>
        <taxon>Bacteria</taxon>
        <taxon>Pseudomonadati</taxon>
        <taxon>Pseudomonadota</taxon>
        <taxon>Betaproteobacteria</taxon>
        <taxon>Neisseriales</taxon>
        <taxon>Chromobacteriaceae</taxon>
        <taxon>Paludibacterium</taxon>
    </lineage>
</organism>
<reference evidence="7" key="1">
    <citation type="journal article" date="2014" name="Int. J. Syst. Evol. Microbiol.">
        <title>Complete genome sequence of Corynebacterium casei LMG S-19264T (=DSM 44701T), isolated from a smear-ripened cheese.</title>
        <authorList>
            <consortium name="US DOE Joint Genome Institute (JGI-PGF)"/>
            <person name="Walter F."/>
            <person name="Albersmeier A."/>
            <person name="Kalinowski J."/>
            <person name="Ruckert C."/>
        </authorList>
    </citation>
    <scope>NUCLEOTIDE SEQUENCE</scope>
    <source>
        <strain evidence="7">KCTC 32182</strain>
    </source>
</reference>
<dbReference type="Pfam" id="PF00196">
    <property type="entry name" value="GerE"/>
    <property type="match status" value="1"/>
</dbReference>
<evidence type="ECO:0000256" key="3">
    <source>
        <dbReference type="ARBA" id="ARBA00023163"/>
    </source>
</evidence>
<dbReference type="AlphaFoldDB" id="A0A918UBA3"/>
<dbReference type="PROSITE" id="PS50043">
    <property type="entry name" value="HTH_LUXR_2"/>
    <property type="match status" value="1"/>
</dbReference>
<dbReference type="PROSITE" id="PS50110">
    <property type="entry name" value="RESPONSE_REGULATORY"/>
    <property type="match status" value="1"/>
</dbReference>
<dbReference type="InterPro" id="IPR011006">
    <property type="entry name" value="CheY-like_superfamily"/>
</dbReference>
<dbReference type="CDD" id="cd06170">
    <property type="entry name" value="LuxR_C_like"/>
    <property type="match status" value="1"/>
</dbReference>